<evidence type="ECO:0000256" key="1">
    <source>
        <dbReference type="SAM" id="MobiDB-lite"/>
    </source>
</evidence>
<dbReference type="InterPro" id="IPR033349">
    <property type="entry name" value="ATRIP"/>
</dbReference>
<evidence type="ECO:0000313" key="3">
    <source>
        <dbReference type="Proteomes" id="UP001212152"/>
    </source>
</evidence>
<evidence type="ECO:0000313" key="2">
    <source>
        <dbReference type="EMBL" id="KAJ3175886.1"/>
    </source>
</evidence>
<feature type="compositionally biased region" description="Low complexity" evidence="1">
    <location>
        <begin position="45"/>
        <end position="56"/>
    </location>
</feature>
<protein>
    <submittedName>
        <fullName evidence="2">Uncharacterized protein</fullName>
    </submittedName>
</protein>
<organism evidence="2 3">
    <name type="scientific">Geranomyces variabilis</name>
    <dbReference type="NCBI Taxonomy" id="109894"/>
    <lineage>
        <taxon>Eukaryota</taxon>
        <taxon>Fungi</taxon>
        <taxon>Fungi incertae sedis</taxon>
        <taxon>Chytridiomycota</taxon>
        <taxon>Chytridiomycota incertae sedis</taxon>
        <taxon>Chytridiomycetes</taxon>
        <taxon>Spizellomycetales</taxon>
        <taxon>Powellomycetaceae</taxon>
        <taxon>Geranomyces</taxon>
    </lineage>
</organism>
<dbReference type="GO" id="GO:0000077">
    <property type="term" value="P:DNA damage checkpoint signaling"/>
    <property type="evidence" value="ECO:0007669"/>
    <property type="project" value="InterPro"/>
</dbReference>
<feature type="region of interest" description="Disordered" evidence="1">
    <location>
        <begin position="109"/>
        <end position="144"/>
    </location>
</feature>
<reference evidence="2" key="1">
    <citation type="submission" date="2020-05" db="EMBL/GenBank/DDBJ databases">
        <title>Phylogenomic resolution of chytrid fungi.</title>
        <authorList>
            <person name="Stajich J.E."/>
            <person name="Amses K."/>
            <person name="Simmons R."/>
            <person name="Seto K."/>
            <person name="Myers J."/>
            <person name="Bonds A."/>
            <person name="Quandt C.A."/>
            <person name="Barry K."/>
            <person name="Liu P."/>
            <person name="Grigoriev I."/>
            <person name="Longcore J.E."/>
            <person name="James T.Y."/>
        </authorList>
    </citation>
    <scope>NUCLEOTIDE SEQUENCE</scope>
    <source>
        <strain evidence="2">JEL0379</strain>
    </source>
</reference>
<keyword evidence="3" id="KW-1185">Reference proteome</keyword>
<proteinExistence type="predicted"/>
<feature type="region of interest" description="Disordered" evidence="1">
    <location>
        <begin position="197"/>
        <end position="226"/>
    </location>
</feature>
<feature type="compositionally biased region" description="Basic and acidic residues" evidence="1">
    <location>
        <begin position="197"/>
        <end position="216"/>
    </location>
</feature>
<dbReference type="EMBL" id="JADGJQ010000047">
    <property type="protein sequence ID" value="KAJ3175886.1"/>
    <property type="molecule type" value="Genomic_DNA"/>
</dbReference>
<dbReference type="PANTHER" id="PTHR28594:SF1">
    <property type="entry name" value="ATR-INTERACTING PROTEIN"/>
    <property type="match status" value="1"/>
</dbReference>
<dbReference type="PANTHER" id="PTHR28594">
    <property type="entry name" value="ATR-INTERACTING PROTEIN"/>
    <property type="match status" value="1"/>
</dbReference>
<accession>A0AAD5XKX7</accession>
<gene>
    <name evidence="2" type="ORF">HDU87_005716</name>
</gene>
<feature type="compositionally biased region" description="Polar residues" evidence="1">
    <location>
        <begin position="266"/>
        <end position="275"/>
    </location>
</feature>
<name>A0AAD5XKX7_9FUNG</name>
<feature type="region of interest" description="Disordered" evidence="1">
    <location>
        <begin position="27"/>
        <end position="70"/>
    </location>
</feature>
<feature type="region of interest" description="Disordered" evidence="1">
    <location>
        <begin position="258"/>
        <end position="282"/>
    </location>
</feature>
<comment type="caution">
    <text evidence="2">The sequence shown here is derived from an EMBL/GenBank/DDBJ whole genome shotgun (WGS) entry which is preliminary data.</text>
</comment>
<dbReference type="Proteomes" id="UP001212152">
    <property type="component" value="Unassembled WGS sequence"/>
</dbReference>
<sequence length="565" mass="63350">MSIANRSFDEIAFGSTYFLASALELSPPSPCQSRGRHHSKQQTSYAYAAAQQAGAGWPNNEPGDAQPTLSTVYDEDNQYDEFGEDQFNQQEFDFLCQATQPEAFAAPAIEHGDDRNYEQQQQTYEDDFANPVLSTAEGNDVADPELSIAEEAEEKAQAEEEKARHAAEVKRLEDEKAELHRKYQELVNERFAKDGEIKTTRKRLEEAESEKERLERSLALQSSQAAKEKAEIEEECKRKMAQLQDEVRFYEHEKENASFHEKAQRMVSTPASSPSKLKRKHDTWPDAEKEVFVVSAKEEPPAHFPAISSVNVATEMSQPLREGHPVPILSGGPRQVSDAVLFVQNFVSEPDTLDYVLASTRRGNAEFSIPFSADIAGLTFDQRAAYKGGMQRLMGNLSQVLTGASDDLSTLLPSLEWLLGLCVEHTVLRPVPVFLRMVWLICQHCKRCCIELLTVDSNGRPKAMMPCFQRLLNMLVACPRRDGWEDDSLRPTAHYLFQILGALASSVPADARQVQGFADSRKTSDMDCILDDRQDPGTCAEALEFCFYLVPDREFIKMLLGSSVA</sequence>
<dbReference type="AlphaFoldDB" id="A0AAD5XKX7"/>